<dbReference type="PANTHER" id="PTHR35276">
    <property type="entry name" value="S-ADENOSYL-L-METHIONINE-DEPENDENT METHYLTRANSFERASES SUPERFAMILY PROTEIN"/>
    <property type="match status" value="1"/>
</dbReference>
<dbReference type="RefSeq" id="WP_183861273.1">
    <property type="nucleotide sequence ID" value="NZ_JACHFH010000017.1"/>
</dbReference>
<dbReference type="InterPro" id="IPR010719">
    <property type="entry name" value="MnmM_MeTrfase"/>
</dbReference>
<proteinExistence type="predicted"/>
<dbReference type="AlphaFoldDB" id="A0A840UJL7"/>
<gene>
    <name evidence="1" type="ORF">HNR32_001528</name>
</gene>
<dbReference type="Pfam" id="PF06962">
    <property type="entry name" value="rRNA_methylase"/>
    <property type="match status" value="1"/>
</dbReference>
<accession>A0A840UJL7</accession>
<keyword evidence="2" id="KW-1185">Reference proteome</keyword>
<dbReference type="GO" id="GO:0032259">
    <property type="term" value="P:methylation"/>
    <property type="evidence" value="ECO:0007669"/>
    <property type="project" value="UniProtKB-KW"/>
</dbReference>
<dbReference type="SUPFAM" id="SSF53335">
    <property type="entry name" value="S-adenosyl-L-methionine-dependent methyltransferases"/>
    <property type="match status" value="1"/>
</dbReference>
<dbReference type="Proteomes" id="UP000559117">
    <property type="component" value="Unassembled WGS sequence"/>
</dbReference>
<keyword evidence="1" id="KW-0489">Methyltransferase</keyword>
<keyword evidence="1" id="KW-0808">Transferase</keyword>
<evidence type="ECO:0000313" key="1">
    <source>
        <dbReference type="EMBL" id="MBB5336380.1"/>
    </source>
</evidence>
<name>A0A840UJL7_9FIRM</name>
<comment type="caution">
    <text evidence="1">The sequence shown here is derived from an EMBL/GenBank/DDBJ whole genome shotgun (WGS) entry which is preliminary data.</text>
</comment>
<dbReference type="GO" id="GO:0008168">
    <property type="term" value="F:methyltransferase activity"/>
    <property type="evidence" value="ECO:0007669"/>
    <property type="project" value="UniProtKB-KW"/>
</dbReference>
<dbReference type="EMBL" id="JACHFH010000017">
    <property type="protein sequence ID" value="MBB5336380.1"/>
    <property type="molecule type" value="Genomic_DNA"/>
</dbReference>
<sequence>MQKYSNTIEVSHLLLKGALRDAKIVVDATCGNGNDTLFLAVNAPKAQIYAFDIQQEAIENTKRKTIDYKNRIEYICDSHSNVKKYITADKKIDAAMFNLGYLPKANHSLTTDNTTTLAAVSIVLDQLQTNGVISILAYPGHMAGNEEYMSLLKYTQKLDKHIYTVGWYQLHNHQNAPALCWIEKQG</sequence>
<dbReference type="CDD" id="cd02440">
    <property type="entry name" value="AdoMet_MTases"/>
    <property type="match status" value="1"/>
</dbReference>
<dbReference type="Gene3D" id="3.40.50.150">
    <property type="entry name" value="Vaccinia Virus protein VP39"/>
    <property type="match status" value="1"/>
</dbReference>
<reference evidence="1 2" key="1">
    <citation type="submission" date="2020-08" db="EMBL/GenBank/DDBJ databases">
        <title>Genomic Encyclopedia of Type Strains, Phase IV (KMG-IV): sequencing the most valuable type-strain genomes for metagenomic binning, comparative biology and taxonomic classification.</title>
        <authorList>
            <person name="Goeker M."/>
        </authorList>
    </citation>
    <scope>NUCLEOTIDE SEQUENCE [LARGE SCALE GENOMIC DNA]</scope>
    <source>
        <strain evidence="1 2">DSM 24661</strain>
    </source>
</reference>
<protein>
    <submittedName>
        <fullName evidence="1">tRNA1(Val) A37 N6-methylase TrmN6</fullName>
    </submittedName>
</protein>
<dbReference type="PANTHER" id="PTHR35276:SF1">
    <property type="entry name" value="TRNA (MNM(5)S(2)U34)-METHYLTRANSFERASE, CHLOROPLASTIC"/>
    <property type="match status" value="1"/>
</dbReference>
<dbReference type="InterPro" id="IPR029063">
    <property type="entry name" value="SAM-dependent_MTases_sf"/>
</dbReference>
<evidence type="ECO:0000313" key="2">
    <source>
        <dbReference type="Proteomes" id="UP000559117"/>
    </source>
</evidence>
<organism evidence="1 2">
    <name type="scientific">Pectinatus brassicae</name>
    <dbReference type="NCBI Taxonomy" id="862415"/>
    <lineage>
        <taxon>Bacteria</taxon>
        <taxon>Bacillati</taxon>
        <taxon>Bacillota</taxon>
        <taxon>Negativicutes</taxon>
        <taxon>Selenomonadales</taxon>
        <taxon>Selenomonadaceae</taxon>
        <taxon>Pectinatus</taxon>
    </lineage>
</organism>